<dbReference type="Gene3D" id="3.20.20.140">
    <property type="entry name" value="Metal-dependent hydrolases"/>
    <property type="match status" value="1"/>
</dbReference>
<dbReference type="PANTHER" id="PTHR21240">
    <property type="entry name" value="2-AMINO-3-CARBOXYLMUCONATE-6-SEMIALDEHYDE DECARBOXYLASE"/>
    <property type="match status" value="1"/>
</dbReference>
<dbReference type="SUPFAM" id="SSF51556">
    <property type="entry name" value="Metallo-dependent hydrolases"/>
    <property type="match status" value="1"/>
</dbReference>
<evidence type="ECO:0000313" key="5">
    <source>
        <dbReference type="Proteomes" id="UP001595741"/>
    </source>
</evidence>
<dbReference type="InterPro" id="IPR032465">
    <property type="entry name" value="ACMSD"/>
</dbReference>
<reference evidence="5" key="1">
    <citation type="journal article" date="2019" name="Int. J. Syst. Evol. Microbiol.">
        <title>The Global Catalogue of Microorganisms (GCM) 10K type strain sequencing project: providing services to taxonomists for standard genome sequencing and annotation.</title>
        <authorList>
            <consortium name="The Broad Institute Genomics Platform"/>
            <consortium name="The Broad Institute Genome Sequencing Center for Infectious Disease"/>
            <person name="Wu L."/>
            <person name="Ma J."/>
        </authorList>
    </citation>
    <scope>NUCLEOTIDE SEQUENCE [LARGE SCALE GENOMIC DNA]</scope>
    <source>
        <strain evidence="5">KCTC 42742</strain>
    </source>
</reference>
<evidence type="ECO:0000313" key="4">
    <source>
        <dbReference type="EMBL" id="MFC3531226.1"/>
    </source>
</evidence>
<dbReference type="PANTHER" id="PTHR21240:SF28">
    <property type="entry name" value="ISO-OROTATE DECARBOXYLASE (EUROFUNG)"/>
    <property type="match status" value="1"/>
</dbReference>
<protein>
    <submittedName>
        <fullName evidence="4">Amidohydrolase family protein</fullName>
    </submittedName>
</protein>
<accession>A0ABV7RFW0</accession>
<organism evidence="4 5">
    <name type="scientific">Vogesella facilis</name>
    <dbReference type="NCBI Taxonomy" id="1655232"/>
    <lineage>
        <taxon>Bacteria</taxon>
        <taxon>Pseudomonadati</taxon>
        <taxon>Pseudomonadota</taxon>
        <taxon>Betaproteobacteria</taxon>
        <taxon>Neisseriales</taxon>
        <taxon>Chromobacteriaceae</taxon>
        <taxon>Vogesella</taxon>
    </lineage>
</organism>
<dbReference type="EMBL" id="JBHRXN010000009">
    <property type="protein sequence ID" value="MFC3531226.1"/>
    <property type="molecule type" value="Genomic_DNA"/>
</dbReference>
<dbReference type="InterPro" id="IPR032466">
    <property type="entry name" value="Metal_Hydrolase"/>
</dbReference>
<keyword evidence="5" id="KW-1185">Reference proteome</keyword>
<keyword evidence="1" id="KW-0456">Lyase</keyword>
<proteinExistence type="predicted"/>
<dbReference type="InterPro" id="IPR006680">
    <property type="entry name" value="Amidohydro-rel"/>
</dbReference>
<comment type="caution">
    <text evidence="4">The sequence shown here is derived from an EMBL/GenBank/DDBJ whole genome shotgun (WGS) entry which is preliminary data.</text>
</comment>
<dbReference type="Pfam" id="PF04909">
    <property type="entry name" value="Amidohydro_2"/>
    <property type="match status" value="1"/>
</dbReference>
<dbReference type="RefSeq" id="WP_386088382.1">
    <property type="nucleotide sequence ID" value="NZ_JBHRXN010000009.1"/>
</dbReference>
<evidence type="ECO:0000256" key="1">
    <source>
        <dbReference type="ARBA" id="ARBA00023239"/>
    </source>
</evidence>
<feature type="region of interest" description="Disordered" evidence="2">
    <location>
        <begin position="369"/>
        <end position="391"/>
    </location>
</feature>
<sequence>MNTIQLHTCGAGCLPDCAAAGKAKQAAAARVPSQLTVDVHCHAFVPAAEALVAEQPARLAEKSAFDRSTGPASVQHNLQHMLPAAAPRLTSLSARLADMDAMGVDIQLVSPSPAQYNNWAPPELAEQLVTLQNEAIAGLCAEQPARLLGLGAVSLQHPQLAVKQLEVAVRQLGLRGVEISTCIAGLELSDEAFAPFWAKAEALGCVVFIHPFGSSLGPRLAPYYLSNLIGQPLETTIALSQLIFSGTLDRHPGLKLLAAHGGGYLPFYPGRSDHGYRVRPEAGGCAKAPSEYLSQIWFDSLVYQPQALRALIAQVGISQVVLGTDYPFDMGSYELHQLLGELTELTAAQRAALLHGNAERLLGITLPPPGAAAPAAHHHTHHLGKGETLHG</sequence>
<evidence type="ECO:0000256" key="2">
    <source>
        <dbReference type="SAM" id="MobiDB-lite"/>
    </source>
</evidence>
<name>A0ABV7RFW0_9NEIS</name>
<gene>
    <name evidence="4" type="ORF">ACFOLG_03435</name>
</gene>
<evidence type="ECO:0000259" key="3">
    <source>
        <dbReference type="Pfam" id="PF04909"/>
    </source>
</evidence>
<dbReference type="Proteomes" id="UP001595741">
    <property type="component" value="Unassembled WGS sequence"/>
</dbReference>
<feature type="domain" description="Amidohydrolase-related" evidence="3">
    <location>
        <begin position="37"/>
        <end position="364"/>
    </location>
</feature>